<dbReference type="Proteomes" id="UP000019116">
    <property type="component" value="Chromosome 4B"/>
</dbReference>
<keyword evidence="4" id="KW-1185">Reference proteome</keyword>
<feature type="compositionally biased region" description="Basic and acidic residues" evidence="1">
    <location>
        <begin position="303"/>
        <end position="329"/>
    </location>
</feature>
<feature type="region of interest" description="Disordered" evidence="1">
    <location>
        <begin position="120"/>
        <end position="215"/>
    </location>
</feature>
<sequence length="495" mass="52077">MGAGKEAPGGVDGAAEPPPPVVLKMVLHCAGCAKKVRNSIKSMPGTRPLHPAANFPAPVLPSLHFVLVWWLIRVLVWTCRAGVQAVVADAASNRVVVAGTADAAALKARIESRTKKPVEIVSSGAGAGPAKPPAAPAAAEKKSPDKENPDKGGGGADKGDKPGSSKPQPPKEEDAAKKQPPTHTEEKKPTELQVGTQAAANPTPTQYSAPNHHARPTDLAAHNVSASILLSQETTVLLKIRLHCDGCADRIRRRIYKIKGVKHVELEGNAKDEVKVTGTMDVPAMVAYLTEKLNRAVEAVAPGKKDKGGSDEKKDKGAGDGEKKDKAAGGDHVVMSQDKGKGIEVTGPSMASAAASVAPAPVQPRTHHVSPYGQVPYPQPQGPPPSYYSPYGGNADGAGYAGAGGYYQQQQHPSANSGGYYQQQHPGGESGGYYQQPREAGGYYQQQHHPSGGYYQQENPNPQAYQPSYPPPYHFDTAPPPQMFSDENPNSCSVM</sequence>
<dbReference type="PROSITE" id="PS50846">
    <property type="entry name" value="HMA_2"/>
    <property type="match status" value="1"/>
</dbReference>
<organism evidence="3">
    <name type="scientific">Triticum aestivum</name>
    <name type="common">Wheat</name>
    <dbReference type="NCBI Taxonomy" id="4565"/>
    <lineage>
        <taxon>Eukaryota</taxon>
        <taxon>Viridiplantae</taxon>
        <taxon>Streptophyta</taxon>
        <taxon>Embryophyta</taxon>
        <taxon>Tracheophyta</taxon>
        <taxon>Spermatophyta</taxon>
        <taxon>Magnoliopsida</taxon>
        <taxon>Liliopsida</taxon>
        <taxon>Poales</taxon>
        <taxon>Poaceae</taxon>
        <taxon>BOP clade</taxon>
        <taxon>Pooideae</taxon>
        <taxon>Triticodae</taxon>
        <taxon>Triticeae</taxon>
        <taxon>Triticinae</taxon>
        <taxon>Triticum</taxon>
    </lineage>
</organism>
<feature type="compositionally biased region" description="Pro residues" evidence="1">
    <location>
        <begin position="377"/>
        <end position="387"/>
    </location>
</feature>
<feature type="compositionally biased region" description="Polar residues" evidence="1">
    <location>
        <begin position="193"/>
        <end position="209"/>
    </location>
</feature>
<feature type="compositionally biased region" description="Pro residues" evidence="1">
    <location>
        <begin position="468"/>
        <end position="482"/>
    </location>
</feature>
<dbReference type="Gene3D" id="3.30.70.100">
    <property type="match status" value="2"/>
</dbReference>
<dbReference type="Gramene" id="TraesCLE_scaffold_106242_01G000100.1">
    <property type="protein sequence ID" value="TraesCLE_scaffold_106242_01G000100.1"/>
    <property type="gene ID" value="TraesCLE_scaffold_106242_01G000100"/>
</dbReference>
<dbReference type="InterPro" id="IPR006121">
    <property type="entry name" value="HMA_dom"/>
</dbReference>
<reference evidence="3" key="2">
    <citation type="submission" date="2018-10" db="UniProtKB">
        <authorList>
            <consortium name="EnsemblPlants"/>
        </authorList>
    </citation>
    <scope>IDENTIFICATION</scope>
</reference>
<dbReference type="InterPro" id="IPR044594">
    <property type="entry name" value="HIPP01/3/5/6"/>
</dbReference>
<dbReference type="Pfam" id="PF00403">
    <property type="entry name" value="HMA"/>
    <property type="match status" value="1"/>
</dbReference>
<name>A0A3B6IUF8_WHEAT</name>
<feature type="compositionally biased region" description="Polar residues" evidence="1">
    <location>
        <begin position="485"/>
        <end position="495"/>
    </location>
</feature>
<dbReference type="GO" id="GO:0046872">
    <property type="term" value="F:metal ion binding"/>
    <property type="evidence" value="ECO:0007669"/>
    <property type="project" value="InterPro"/>
</dbReference>
<feature type="compositionally biased region" description="Polar residues" evidence="1">
    <location>
        <begin position="444"/>
        <end position="458"/>
    </location>
</feature>
<dbReference type="CDD" id="cd00371">
    <property type="entry name" value="HMA"/>
    <property type="match status" value="2"/>
</dbReference>
<feature type="compositionally biased region" description="Basic and acidic residues" evidence="1">
    <location>
        <begin position="139"/>
        <end position="150"/>
    </location>
</feature>
<dbReference type="Gramene" id="TraesCS4B02G268700.1">
    <property type="protein sequence ID" value="TraesCS4B02G268700.1"/>
    <property type="gene ID" value="TraesCS4B02G268700"/>
</dbReference>
<evidence type="ECO:0000256" key="1">
    <source>
        <dbReference type="SAM" id="MobiDB-lite"/>
    </source>
</evidence>
<dbReference type="OMA" id="NAQTHYA"/>
<dbReference type="SMR" id="A0A3B6IUF8"/>
<dbReference type="AlphaFoldDB" id="A0A3B6IUF8"/>
<reference evidence="3" key="1">
    <citation type="submission" date="2018-08" db="EMBL/GenBank/DDBJ databases">
        <authorList>
            <person name="Rossello M."/>
        </authorList>
    </citation>
    <scope>NUCLEOTIDE SEQUENCE [LARGE SCALE GENOMIC DNA]</scope>
    <source>
        <strain evidence="3">cv. Chinese Spring</strain>
    </source>
</reference>
<feature type="compositionally biased region" description="Gly residues" evidence="1">
    <location>
        <begin position="394"/>
        <end position="405"/>
    </location>
</feature>
<proteinExistence type="predicted"/>
<gene>
    <name evidence="3" type="primary">LOC123093169</name>
</gene>
<evidence type="ECO:0000313" key="3">
    <source>
        <dbReference type="EnsemblPlants" id="TraesCS4B02G268700.1"/>
    </source>
</evidence>
<feature type="domain" description="HMA" evidence="2">
    <location>
        <begin position="233"/>
        <end position="301"/>
    </location>
</feature>
<dbReference type="PANTHER" id="PTHR46413">
    <property type="entry name" value="HEAVY METAL-ASSOCIATED ISOPRENYLATED PLANT PROTEIN 6"/>
    <property type="match status" value="1"/>
</dbReference>
<feature type="region of interest" description="Disordered" evidence="1">
    <location>
        <begin position="299"/>
        <end position="495"/>
    </location>
</feature>
<feature type="compositionally biased region" description="Basic and acidic residues" evidence="1">
    <location>
        <begin position="157"/>
        <end position="190"/>
    </location>
</feature>
<evidence type="ECO:0000259" key="2">
    <source>
        <dbReference type="PROSITE" id="PS50846"/>
    </source>
</evidence>
<protein>
    <recommendedName>
        <fullName evidence="2">HMA domain-containing protein</fullName>
    </recommendedName>
</protein>
<dbReference type="STRING" id="4565.A0A3B6IUF8"/>
<dbReference type="EnsemblPlants" id="TraesCS4B02G268700.1">
    <property type="protein sequence ID" value="TraesCS4B02G268700.1"/>
    <property type="gene ID" value="TraesCS4B02G268700"/>
</dbReference>
<dbReference type="Gramene" id="TraesWEE_scaffold_115092_01G000100.1">
    <property type="protein sequence ID" value="TraesWEE_scaffold_115092_01G000100.1"/>
    <property type="gene ID" value="TraesWEE_scaffold_115092_01G000100"/>
</dbReference>
<dbReference type="Gramene" id="TraesCS4B03G0714100.1">
    <property type="protein sequence ID" value="TraesCS4B03G0714100.1.CDS"/>
    <property type="gene ID" value="TraesCS4B03G0714100"/>
</dbReference>
<dbReference type="InterPro" id="IPR036163">
    <property type="entry name" value="HMA_dom_sf"/>
</dbReference>
<dbReference type="PANTHER" id="PTHR46413:SF4">
    <property type="entry name" value="HEAVY METAL-ASSOCIATED DOMAIN CONTAINING PROTEIN, EXPRESSED"/>
    <property type="match status" value="1"/>
</dbReference>
<evidence type="ECO:0000313" key="4">
    <source>
        <dbReference type="Proteomes" id="UP000019116"/>
    </source>
</evidence>
<accession>A0A3B6IUF8</accession>
<dbReference type="SUPFAM" id="SSF55008">
    <property type="entry name" value="HMA, heavy metal-associated domain"/>
    <property type="match status" value="1"/>
</dbReference>
<feature type="compositionally biased region" description="Polar residues" evidence="1">
    <location>
        <begin position="412"/>
        <end position="425"/>
    </location>
</feature>
<feature type="compositionally biased region" description="Low complexity" evidence="1">
    <location>
        <begin position="351"/>
        <end position="360"/>
    </location>
</feature>